<reference evidence="3" key="1">
    <citation type="submission" date="2014-07" db="EMBL/GenBank/DDBJ databases">
        <authorList>
            <person name="Urmite Genomes Urmite Genomes"/>
        </authorList>
    </citation>
    <scope>NUCLEOTIDE SEQUENCE</scope>
    <source>
        <strain evidence="3">12M76_air</strain>
    </source>
</reference>
<dbReference type="PANTHER" id="PTHR31616">
    <property type="entry name" value="TREHALASE"/>
    <property type="match status" value="1"/>
</dbReference>
<dbReference type="OrthoDB" id="3902805at2"/>
<dbReference type="EMBL" id="LM997413">
    <property type="protein sequence ID" value="CEA00459.1"/>
    <property type="molecule type" value="Genomic_DNA"/>
</dbReference>
<dbReference type="Pfam" id="PF19291">
    <property type="entry name" value="TREH_N"/>
    <property type="match status" value="1"/>
</dbReference>
<dbReference type="Gene3D" id="1.50.10.10">
    <property type="match status" value="1"/>
</dbReference>
<evidence type="ECO:0000313" key="3">
    <source>
        <dbReference type="EMBL" id="CEA00459.1"/>
    </source>
</evidence>
<dbReference type="Pfam" id="PF00723">
    <property type="entry name" value="Glyco_hydro_15"/>
    <property type="match status" value="1"/>
</dbReference>
<dbReference type="SUPFAM" id="SSF48208">
    <property type="entry name" value="Six-hairpin glycosidases"/>
    <property type="match status" value="1"/>
</dbReference>
<evidence type="ECO:0000259" key="2">
    <source>
        <dbReference type="Pfam" id="PF19291"/>
    </source>
</evidence>
<dbReference type="InterPro" id="IPR045582">
    <property type="entry name" value="Trehalase-like_N"/>
</dbReference>
<dbReference type="PATRIC" id="fig|1461581.3.peg.55"/>
<keyword evidence="3" id="KW-0378">Hydrolase</keyword>
<evidence type="ECO:0000259" key="1">
    <source>
        <dbReference type="Pfam" id="PF00723"/>
    </source>
</evidence>
<feature type="domain" description="Trehalase-like N-terminal" evidence="2">
    <location>
        <begin position="3"/>
        <end position="142"/>
    </location>
</feature>
<dbReference type="EMBL" id="LK391969">
    <property type="protein sequence ID" value="CEF25160.1"/>
    <property type="molecule type" value="Genomic_DNA"/>
</dbReference>
<gene>
    <name evidence="3" type="ORF">BN1049_00061</name>
</gene>
<dbReference type="RefSeq" id="WP_044497614.1">
    <property type="nucleotide sequence ID" value="NZ_LK391969.1"/>
</dbReference>
<dbReference type="GO" id="GO:0004553">
    <property type="term" value="F:hydrolase activity, hydrolyzing O-glycosyl compounds"/>
    <property type="evidence" value="ECO:0007669"/>
    <property type="project" value="TreeGrafter"/>
</dbReference>
<accession>A0A078M2J3</accession>
<dbReference type="InterPro" id="IPR008928">
    <property type="entry name" value="6-hairpin_glycosidase_sf"/>
</dbReference>
<dbReference type="PANTHER" id="PTHR31616:SF0">
    <property type="entry name" value="GLUCAN 1,4-ALPHA-GLUCOSIDASE"/>
    <property type="match status" value="1"/>
</dbReference>
<protein>
    <submittedName>
        <fullName evidence="3">Glycoside hydrolase family protein</fullName>
    </submittedName>
</protein>
<sequence length="602" mass="68752">MTQPIEDYALLGNLRCAALVGRNGSIDWFCPPRFDSPACFSKLLGTEEHGFWQLAPDRPVREVQRQYQSETLVLCTEFDCGDAGRVRITDFMPLDSEALIVRRAEGLAGSVSMHMQLAPRFGYGKRTPRCTEDVDGISLWDNDGQRLLLKSDLPVKVTEAEGASVQFTLRTGEVQDFILYHLPEGQPPRTAADAAHLLDACERWWHEWVSQCSYRGRWREAVIRSLITLKALTHEPSGSMVAAPTTSLPEAPGYGANWDYRFCWIRDAVWALDILIDSNYLEEVRAWVNWLQRVIERNDGTMRVLFSVDGQSAEDERELDWLPGYLDSRPVRVGNEARDQHQLDVYGQLVDLLHIARRSGAQLTQQDWHDQRRLLDKVVACWHQPDEGIWELRDARRHYVHSKVYAWVALDRSIRDAEDYGLEAPLEQWHAVRDEIHADVCRRGIDPERGAFKQSYEQAKPDASLLMIPMLGFLPIDDPRVQATIAWVERDLLRDGVVHRFQRQDSFSGTEGAFIACSYWLADNWVLSGRDEDAENLFARLLALRNDVGLLAEQYDPRHGQIGNFPQALSHLALVKTAYLLQACERVHQGGSPERHSYKPVT</sequence>
<proteinExistence type="predicted"/>
<dbReference type="InterPro" id="IPR011613">
    <property type="entry name" value="GH15-like"/>
</dbReference>
<name>A0A078M2J3_9PSED</name>
<feature type="domain" description="GH15-like" evidence="1">
    <location>
        <begin position="218"/>
        <end position="578"/>
    </location>
</feature>
<organism evidence="3">
    <name type="scientific">Pseudomonas saudimassiliensis</name>
    <dbReference type="NCBI Taxonomy" id="1461581"/>
    <lineage>
        <taxon>Bacteria</taxon>
        <taxon>Pseudomonadati</taxon>
        <taxon>Pseudomonadota</taxon>
        <taxon>Gammaproteobacteria</taxon>
        <taxon>Pseudomonadales</taxon>
        <taxon>Pseudomonadaceae</taxon>
        <taxon>Pseudomonas</taxon>
    </lineage>
</organism>
<dbReference type="AlphaFoldDB" id="A0A078M2J3"/>
<dbReference type="GO" id="GO:0005975">
    <property type="term" value="P:carbohydrate metabolic process"/>
    <property type="evidence" value="ECO:0007669"/>
    <property type="project" value="InterPro"/>
</dbReference>
<dbReference type="InterPro" id="IPR012341">
    <property type="entry name" value="6hp_glycosidase-like_sf"/>
</dbReference>